<keyword evidence="2" id="KW-1185">Reference proteome</keyword>
<dbReference type="AlphaFoldDB" id="A0A1X0YA75"/>
<proteinExistence type="predicted"/>
<gene>
    <name evidence="1" type="ORF">B5V00_04825</name>
</gene>
<name>A0A1X0YA75_9BACT</name>
<dbReference type="Proteomes" id="UP000193136">
    <property type="component" value="Unassembled WGS sequence"/>
</dbReference>
<dbReference type="OrthoDB" id="5432346at2"/>
<reference evidence="1 2" key="1">
    <citation type="submission" date="2017-03" db="EMBL/GenBank/DDBJ databases">
        <title>Genome sequence of Geothermobacter sp. EPR-M, Deep-Sea Iron Reducer.</title>
        <authorList>
            <person name="Tully B."/>
            <person name="Savalia P."/>
            <person name="Abuyen K."/>
            <person name="Baughan C."/>
            <person name="Romero E."/>
            <person name="Ronkowski C."/>
            <person name="Torres B."/>
            <person name="Tremblay J."/>
            <person name="Trujillo A."/>
            <person name="Tyler M."/>
            <person name="Perez-Rodriguez I."/>
            <person name="Amend J."/>
        </authorList>
    </citation>
    <scope>NUCLEOTIDE SEQUENCE [LARGE SCALE GENOMIC DNA]</scope>
    <source>
        <strain evidence="1 2">EPR-M</strain>
    </source>
</reference>
<protein>
    <submittedName>
        <fullName evidence="1">Uncharacterized protein</fullName>
    </submittedName>
</protein>
<accession>A0A1X0YA75</accession>
<dbReference type="RefSeq" id="WP_085009632.1">
    <property type="nucleotide sequence ID" value="NZ_NAAD01000004.1"/>
</dbReference>
<sequence>MMSDMKKKGPKPGCPGGEAHQLHLCRLMELGRMADVDHLTEEANFTCRNCGAYAGIAAGLCNPEPF</sequence>
<evidence type="ECO:0000313" key="1">
    <source>
        <dbReference type="EMBL" id="ORJ62078.1"/>
    </source>
</evidence>
<organism evidence="1 2">
    <name type="scientific">Geothermobacter hydrogeniphilus</name>
    <dbReference type="NCBI Taxonomy" id="1969733"/>
    <lineage>
        <taxon>Bacteria</taxon>
        <taxon>Pseudomonadati</taxon>
        <taxon>Thermodesulfobacteriota</taxon>
        <taxon>Desulfuromonadia</taxon>
        <taxon>Desulfuromonadales</taxon>
        <taxon>Geothermobacteraceae</taxon>
        <taxon>Geothermobacter</taxon>
    </lineage>
</organism>
<dbReference type="EMBL" id="NAAD01000004">
    <property type="protein sequence ID" value="ORJ62078.1"/>
    <property type="molecule type" value="Genomic_DNA"/>
</dbReference>
<evidence type="ECO:0000313" key="2">
    <source>
        <dbReference type="Proteomes" id="UP000193136"/>
    </source>
</evidence>
<comment type="caution">
    <text evidence="1">The sequence shown here is derived from an EMBL/GenBank/DDBJ whole genome shotgun (WGS) entry which is preliminary data.</text>
</comment>